<protein>
    <submittedName>
        <fullName evidence="1">Uncharacterized protein</fullName>
    </submittedName>
</protein>
<comment type="caution">
    <text evidence="1">The sequence shown here is derived from an EMBL/GenBank/DDBJ whole genome shotgun (WGS) entry which is preliminary data.</text>
</comment>
<keyword evidence="2" id="KW-1185">Reference proteome</keyword>
<evidence type="ECO:0000313" key="2">
    <source>
        <dbReference type="Proteomes" id="UP000829447"/>
    </source>
</evidence>
<name>A0ACC5XPA3_PANGG</name>
<organism evidence="1 2">
    <name type="scientific">Pangasianodon gigas</name>
    <name type="common">Mekong giant catfish</name>
    <name type="synonym">Pangasius gigas</name>
    <dbReference type="NCBI Taxonomy" id="30993"/>
    <lineage>
        <taxon>Eukaryota</taxon>
        <taxon>Metazoa</taxon>
        <taxon>Chordata</taxon>
        <taxon>Craniata</taxon>
        <taxon>Vertebrata</taxon>
        <taxon>Euteleostomi</taxon>
        <taxon>Actinopterygii</taxon>
        <taxon>Neopterygii</taxon>
        <taxon>Teleostei</taxon>
        <taxon>Ostariophysi</taxon>
        <taxon>Siluriformes</taxon>
        <taxon>Pangasiidae</taxon>
        <taxon>Pangasianodon</taxon>
    </lineage>
</organism>
<evidence type="ECO:0000313" key="1">
    <source>
        <dbReference type="EMBL" id="MCI4393204.1"/>
    </source>
</evidence>
<proteinExistence type="predicted"/>
<gene>
    <name evidence="1" type="ORF">PGIGA_G00154690</name>
</gene>
<dbReference type="Proteomes" id="UP000829447">
    <property type="component" value="Linkage Group LG25"/>
</dbReference>
<dbReference type="EMBL" id="CM040478">
    <property type="protein sequence ID" value="MCI4393204.1"/>
    <property type="molecule type" value="Genomic_DNA"/>
</dbReference>
<sequence>MADKLLVGVCVLVASLGQVMSSPQLRRDNLNPEVLYPWRTKTAGLGRVKRDWIIPPIRVSENSKQVPEYLVQIKSDKVFTGEVIYKLEGPGVDQEPKDLFEIDDKTGWIKSKKPLDRETHKSFTLKAFALSPSGERLENPTTIEIYVLDQNDNRPTFIKEEFIGSVPEFSIPGTSVLTVSATDADDPNTDNAVLSYSITAQESFPPFSINKTMFGINNVTGVIYTRDVGLDRDVVQSFRLTLQVADMSGMGLTSTGRAIIHISDINNHAPQFNPNTYTMFAMENKVGEDVGRVNATDKDEKNGENWRITYSIIKGDSSGNFAIRTDRVTNQGIISVLKPLDFESRAEYQLTVRAENEVPLSIKAPYERTSTATVTIGVLNENEAPRFYSNPIEVSVPESIEPGTVLISSIAHDAENSKLRFEITQDPEKWLLINRETGEISARKNFNIRSPYVKKNKYRAVVKPLDFESRAEYQLTVRAENEVPLSIKAPYERTSTATVTIRVLNENEAPRFYSNPIEVSVPESIEPGTVLISSIAHDAENSKLRFEITQDPEKWLLINRETGEISARKNFNIRSPYVKKNKFEITQDPEKWLLINRETGEISARKNFNIRSPYVKKNKYRAVVKVTDMDAGGTSIMASLDITLWETNDFPPVLVPLSGIVCSNRERHRLGLLISAVDDDLAPHADPFTFDLADGDMASNWTIIQLNETHAMLQPVIDIDQGEFSIPITVSDSGSPSLSSNALVNVTVCQCDRVGQCMSATAAAIFGAKVGISFIALMIIMASVALLLLLLLLAVAVRSCTRRGVKRGGGLLIGESDDDVRDNVFNYDEQGGGEEDEDAFNIDLLRTPNDMVLPPESFSQPGSGLPKWKQPLRKDAPYNLPSPAYPRKPQGEPTDIEDFIGDCLDVADNDPNVPPFDTALIYDYEGDGSLAGSLSSLASSGSDEDQDYDYLNDWGPRFKKLANMYNPH</sequence>
<accession>A0ACC5XPA3</accession>
<reference evidence="1 2" key="1">
    <citation type="journal article" date="2022" name="bioRxiv">
        <title>An ancient truncated duplication of the anti-Mullerian hormone receptor type 2 gene is a potential conserved master sex determinant in the Pangasiidae catfish family.</title>
        <authorList>
            <person name="Wen M."/>
            <person name="Pan Q."/>
            <person name="Jouanno E."/>
            <person name="Montfort J."/>
            <person name="Zahm M."/>
            <person name="Cabau C."/>
            <person name="Klopp C."/>
            <person name="Iampietro C."/>
            <person name="Roques C."/>
            <person name="Bouchez O."/>
            <person name="Castinel A."/>
            <person name="Donnadieu C."/>
            <person name="Parrinello H."/>
            <person name="Poncet C."/>
            <person name="Belmonte E."/>
            <person name="Gautier V."/>
            <person name="Avarre J.-C."/>
            <person name="Dugue R."/>
            <person name="Gustiano R."/>
            <person name="Ha T.T.T."/>
            <person name="Campet M."/>
            <person name="Sriphairoj K."/>
            <person name="Ribolli J."/>
            <person name="de Almeida F.L."/>
            <person name="Desvignes T."/>
            <person name="Postlethwait J.H."/>
            <person name="Bucao C.F."/>
            <person name="Robinson-Rechavi M."/>
            <person name="Bobe J."/>
            <person name="Herpin A."/>
            <person name="Guiguen Y."/>
        </authorList>
    </citation>
    <scope>NUCLEOTIDE SEQUENCE [LARGE SCALE GENOMIC DNA]</scope>
    <source>
        <strain evidence="1">YG-Dec2019</strain>
    </source>
</reference>